<evidence type="ECO:0000256" key="3">
    <source>
        <dbReference type="ARBA" id="ARBA00022821"/>
    </source>
</evidence>
<evidence type="ECO:0000256" key="5">
    <source>
        <dbReference type="ARBA" id="ARBA00023098"/>
    </source>
</evidence>
<comment type="caution">
    <text evidence="9">The sequence shown here is derived from an EMBL/GenBank/DDBJ whole genome shotgun (WGS) entry which is preliminary data.</text>
</comment>
<organism evidence="9 10">
    <name type="scientific">Rhynchospora pubera</name>
    <dbReference type="NCBI Taxonomy" id="906938"/>
    <lineage>
        <taxon>Eukaryota</taxon>
        <taxon>Viridiplantae</taxon>
        <taxon>Streptophyta</taxon>
        <taxon>Embryophyta</taxon>
        <taxon>Tracheophyta</taxon>
        <taxon>Spermatophyta</taxon>
        <taxon>Magnoliopsida</taxon>
        <taxon>Liliopsida</taxon>
        <taxon>Poales</taxon>
        <taxon>Cyperaceae</taxon>
        <taxon>Cyperoideae</taxon>
        <taxon>Rhynchosporeae</taxon>
        <taxon>Rhynchospora</taxon>
    </lineage>
</organism>
<dbReference type="PANTHER" id="PTHR32241:SF16">
    <property type="entry name" value="OS06G0677000 PROTEIN"/>
    <property type="match status" value="1"/>
</dbReference>
<evidence type="ECO:0000256" key="7">
    <source>
        <dbReference type="PROSITE-ProRule" id="PRU01161"/>
    </source>
</evidence>
<name>A0AAV8GYI5_9POAL</name>
<dbReference type="GO" id="GO:0016787">
    <property type="term" value="F:hydrolase activity"/>
    <property type="evidence" value="ECO:0007669"/>
    <property type="project" value="UniProtKB-KW"/>
</dbReference>
<accession>A0AAV8GYI5</accession>
<evidence type="ECO:0000313" key="10">
    <source>
        <dbReference type="Proteomes" id="UP001140206"/>
    </source>
</evidence>
<sequence length="387" mass="41917">MALNAVYYDPAMDSPKLCQDIFAILESQFLFGASKPSFPAVSTVGKVRILSIDDGAEDLAMASLLRLESSLRRLSGDASASLSHFFDLVVGSGSGALLASLLFADNLSAEKASLLLSETRIEKSKTRTRFGRLFKKESKVFNKIFGEATLKDAVKPLLITCYDLNTGAPFVFSRADAVEADGFDFKIRDVCEAALCQRKGSKEVKSMDGETRIRVLDAGANTNPTAVGITHVMHNKQEFPFVNGLEDVFVFSIGGSGTRLSSAASIAGTCQADAVDQAVAMAFGERRKSNYVRIQGNRISAGSTPENILSETCVESVLFQGKKLMKETNEERVEWAAGELLKEQHRRLQSKIPPVFVKSAMTPRTSSSSAMTLTTILTGSSESPRYC</sequence>
<feature type="domain" description="PNPLA" evidence="8">
    <location>
        <begin position="51"/>
        <end position="231"/>
    </location>
</feature>
<dbReference type="PROSITE" id="PS51635">
    <property type="entry name" value="PNPLA"/>
    <property type="match status" value="1"/>
</dbReference>
<evidence type="ECO:0000256" key="4">
    <source>
        <dbReference type="ARBA" id="ARBA00022963"/>
    </source>
</evidence>
<dbReference type="Proteomes" id="UP001140206">
    <property type="component" value="Chromosome 1"/>
</dbReference>
<reference evidence="9" key="1">
    <citation type="submission" date="2022-08" db="EMBL/GenBank/DDBJ databases">
        <authorList>
            <person name="Marques A."/>
        </authorList>
    </citation>
    <scope>NUCLEOTIDE SEQUENCE</scope>
    <source>
        <strain evidence="9">RhyPub2mFocal</strain>
        <tissue evidence="9">Leaves</tissue>
    </source>
</reference>
<evidence type="ECO:0000256" key="1">
    <source>
        <dbReference type="ARBA" id="ARBA00010240"/>
    </source>
</evidence>
<protein>
    <submittedName>
        <fullName evidence="9">Patatin</fullName>
    </submittedName>
</protein>
<dbReference type="InterPro" id="IPR002641">
    <property type="entry name" value="PNPLA_dom"/>
</dbReference>
<dbReference type="EMBL" id="JAMFTS010000001">
    <property type="protein sequence ID" value="KAJ4810277.1"/>
    <property type="molecule type" value="Genomic_DNA"/>
</dbReference>
<dbReference type="SUPFAM" id="SSF52151">
    <property type="entry name" value="FabD/lysophospholipase-like"/>
    <property type="match status" value="1"/>
</dbReference>
<keyword evidence="5" id="KW-0443">Lipid metabolism</keyword>
<comment type="function">
    <text evidence="6">Possesses non-specific lipolytic acyl hydrolase (LAH) activity. Hydrolyzes phospholipids as well as galactolipids. May play a role in disease resistance.</text>
</comment>
<keyword evidence="10" id="KW-1185">Reference proteome</keyword>
<dbReference type="CDD" id="cd07199">
    <property type="entry name" value="Pat17_PNPLA8_PNPLA9_like"/>
    <property type="match status" value="1"/>
</dbReference>
<dbReference type="GO" id="GO:0006952">
    <property type="term" value="P:defense response"/>
    <property type="evidence" value="ECO:0007669"/>
    <property type="project" value="UniProtKB-KW"/>
</dbReference>
<dbReference type="PANTHER" id="PTHR32241">
    <property type="entry name" value="PATATIN-LIKE PROTEIN 6"/>
    <property type="match status" value="1"/>
</dbReference>
<comment type="similarity">
    <text evidence="1">Belongs to the patatin family.</text>
</comment>
<evidence type="ECO:0000259" key="8">
    <source>
        <dbReference type="PROSITE" id="PS51635"/>
    </source>
</evidence>
<comment type="caution">
    <text evidence="7">Lacks conserved residue(s) required for the propagation of feature annotation.</text>
</comment>
<dbReference type="InterPro" id="IPR016035">
    <property type="entry name" value="Acyl_Trfase/lysoPLipase"/>
</dbReference>
<evidence type="ECO:0000313" key="9">
    <source>
        <dbReference type="EMBL" id="KAJ4810277.1"/>
    </source>
</evidence>
<gene>
    <name evidence="9" type="ORF">LUZ62_022843</name>
</gene>
<keyword evidence="2" id="KW-0378">Hydrolase</keyword>
<proteinExistence type="inferred from homology"/>
<keyword evidence="4" id="KW-0442">Lipid degradation</keyword>
<evidence type="ECO:0000256" key="6">
    <source>
        <dbReference type="ARBA" id="ARBA00025642"/>
    </source>
</evidence>
<keyword evidence="3" id="KW-0611">Plant defense</keyword>
<dbReference type="GO" id="GO:0016042">
    <property type="term" value="P:lipid catabolic process"/>
    <property type="evidence" value="ECO:0007669"/>
    <property type="project" value="UniProtKB-KW"/>
</dbReference>
<dbReference type="Gene3D" id="3.40.1090.10">
    <property type="entry name" value="Cytosolic phospholipase A2 catalytic domain"/>
    <property type="match status" value="1"/>
</dbReference>
<dbReference type="AlphaFoldDB" id="A0AAV8GYI5"/>
<evidence type="ECO:0000256" key="2">
    <source>
        <dbReference type="ARBA" id="ARBA00022801"/>
    </source>
</evidence>